<dbReference type="InterPro" id="IPR029058">
    <property type="entry name" value="AB_hydrolase_fold"/>
</dbReference>
<dbReference type="AlphaFoldDB" id="A0A9D1NEV3"/>
<dbReference type="EMBL" id="DVOJ01000008">
    <property type="protein sequence ID" value="HIV01399.1"/>
    <property type="molecule type" value="Genomic_DNA"/>
</dbReference>
<organism evidence="1 2">
    <name type="scientific">Candidatus Caccopulliclostridium gallistercoris</name>
    <dbReference type="NCBI Taxonomy" id="2840719"/>
    <lineage>
        <taxon>Bacteria</taxon>
        <taxon>Bacillati</taxon>
        <taxon>Bacillota</taxon>
        <taxon>Clostridia</taxon>
        <taxon>Candidatus Caccopulliclostridium</taxon>
    </lineage>
</organism>
<reference evidence="1" key="1">
    <citation type="submission" date="2020-10" db="EMBL/GenBank/DDBJ databases">
        <authorList>
            <person name="Gilroy R."/>
        </authorList>
    </citation>
    <scope>NUCLEOTIDE SEQUENCE</scope>
    <source>
        <strain evidence="1">CHK186-9395</strain>
    </source>
</reference>
<evidence type="ECO:0000313" key="1">
    <source>
        <dbReference type="EMBL" id="HIV01399.1"/>
    </source>
</evidence>
<gene>
    <name evidence="1" type="ORF">IAA62_02460</name>
</gene>
<evidence type="ECO:0000313" key="2">
    <source>
        <dbReference type="Proteomes" id="UP000886861"/>
    </source>
</evidence>
<accession>A0A9D1NEV3</accession>
<name>A0A9D1NEV3_9FIRM</name>
<proteinExistence type="predicted"/>
<protein>
    <recommendedName>
        <fullName evidence="3">Alpha/beta hydrolase</fullName>
    </recommendedName>
</protein>
<dbReference type="Proteomes" id="UP000886861">
    <property type="component" value="Unassembled WGS sequence"/>
</dbReference>
<sequence>MEIIKTKYLKLTFKYNFLSKILKCSSRTKIKSLKNNKVLERESNYFVINENGMRPLLFIHSGMYSKNPLNYQIKFLKKLATLTNYKIYIPFYTSPNPSSILTFINSFSSPSILCQGLGGGITFSLYNKLNNIQKIVCISPWMQLSSPFLDAKVREDFKVLNAPYLTELDDNVESLIINGEHELLRGYISIFCKNNISKNIKWLEYENMSEGFVFYPSLEAVEPTRIIADFLQN</sequence>
<evidence type="ECO:0008006" key="3">
    <source>
        <dbReference type="Google" id="ProtNLM"/>
    </source>
</evidence>
<dbReference type="SUPFAM" id="SSF53474">
    <property type="entry name" value="alpha/beta-Hydrolases"/>
    <property type="match status" value="1"/>
</dbReference>
<comment type="caution">
    <text evidence="1">The sequence shown here is derived from an EMBL/GenBank/DDBJ whole genome shotgun (WGS) entry which is preliminary data.</text>
</comment>
<reference evidence="1" key="2">
    <citation type="journal article" date="2021" name="PeerJ">
        <title>Extensive microbial diversity within the chicken gut microbiome revealed by metagenomics and culture.</title>
        <authorList>
            <person name="Gilroy R."/>
            <person name="Ravi A."/>
            <person name="Getino M."/>
            <person name="Pursley I."/>
            <person name="Horton D.L."/>
            <person name="Alikhan N.F."/>
            <person name="Baker D."/>
            <person name="Gharbi K."/>
            <person name="Hall N."/>
            <person name="Watson M."/>
            <person name="Adriaenssens E.M."/>
            <person name="Foster-Nyarko E."/>
            <person name="Jarju S."/>
            <person name="Secka A."/>
            <person name="Antonio M."/>
            <person name="Oren A."/>
            <person name="Chaudhuri R.R."/>
            <person name="La Ragione R."/>
            <person name="Hildebrand F."/>
            <person name="Pallen M.J."/>
        </authorList>
    </citation>
    <scope>NUCLEOTIDE SEQUENCE</scope>
    <source>
        <strain evidence="1">CHK186-9395</strain>
    </source>
</reference>